<gene>
    <name evidence="2" type="ORF">KEH51_19780</name>
</gene>
<feature type="compositionally biased region" description="Polar residues" evidence="1">
    <location>
        <begin position="10"/>
        <end position="38"/>
    </location>
</feature>
<accession>A0A941FQ10</accession>
<feature type="region of interest" description="Disordered" evidence="1">
    <location>
        <begin position="1"/>
        <end position="56"/>
    </location>
</feature>
<proteinExistence type="predicted"/>
<dbReference type="Pfam" id="PF14115">
    <property type="entry name" value="YuzL"/>
    <property type="match status" value="1"/>
</dbReference>
<dbReference type="Proteomes" id="UP000680045">
    <property type="component" value="Unassembled WGS sequence"/>
</dbReference>
<evidence type="ECO:0000313" key="2">
    <source>
        <dbReference type="EMBL" id="MBR8645535.1"/>
    </source>
</evidence>
<protein>
    <submittedName>
        <fullName evidence="2">YuzL family protein</fullName>
    </submittedName>
</protein>
<organism evidence="2 3">
    <name type="scientific">Peribacillus frigoritolerans</name>
    <dbReference type="NCBI Taxonomy" id="450367"/>
    <lineage>
        <taxon>Bacteria</taxon>
        <taxon>Bacillati</taxon>
        <taxon>Bacillota</taxon>
        <taxon>Bacilli</taxon>
        <taxon>Bacillales</taxon>
        <taxon>Bacillaceae</taxon>
        <taxon>Peribacillus</taxon>
    </lineage>
</organism>
<evidence type="ECO:0000256" key="1">
    <source>
        <dbReference type="SAM" id="MobiDB-lite"/>
    </source>
</evidence>
<sequence>MEKSKKDASQTRLGSSQVEGQGTTTKETGSFTQPSSLKSKAYLIKVNPKSTMKFKP</sequence>
<dbReference type="EMBL" id="JAGTPW010000039">
    <property type="protein sequence ID" value="MBR8645535.1"/>
    <property type="molecule type" value="Genomic_DNA"/>
</dbReference>
<evidence type="ECO:0000313" key="3">
    <source>
        <dbReference type="Proteomes" id="UP000680045"/>
    </source>
</evidence>
<name>A0A941FQ10_9BACI</name>
<dbReference type="InterPro" id="IPR025625">
    <property type="entry name" value="YuzL"/>
</dbReference>
<dbReference type="AlphaFoldDB" id="A0A941FQ10"/>
<comment type="caution">
    <text evidence="2">The sequence shown here is derived from an EMBL/GenBank/DDBJ whole genome shotgun (WGS) entry which is preliminary data.</text>
</comment>
<reference evidence="2" key="1">
    <citation type="submission" date="2021-04" db="EMBL/GenBank/DDBJ databases">
        <title>Whole genome sequencing of Enterococci isolates from hospitalized patients.</title>
        <authorList>
            <person name="Ogoti B.M."/>
            <person name="Onyambu F.G."/>
        </authorList>
    </citation>
    <scope>NUCLEOTIDE SEQUENCE</scope>
    <source>
        <strain evidence="2">242</strain>
    </source>
</reference>